<dbReference type="eggNOG" id="ENOG5032X51">
    <property type="taxonomic scope" value="Bacteria"/>
</dbReference>
<dbReference type="EMBL" id="JOTN01000030">
    <property type="protein sequence ID" value="KEK17388.1"/>
    <property type="molecule type" value="Genomic_DNA"/>
</dbReference>
<accession>A0A073K551</accession>
<evidence type="ECO:0000313" key="2">
    <source>
        <dbReference type="Proteomes" id="UP000027822"/>
    </source>
</evidence>
<proteinExistence type="predicted"/>
<comment type="caution">
    <text evidence="1">The sequence shown here is derived from an EMBL/GenBank/DDBJ whole genome shotgun (WGS) entry which is preliminary data.</text>
</comment>
<dbReference type="RefSeq" id="WP_034643393.1">
    <property type="nucleotide sequence ID" value="NZ_CBCSJC010000016.1"/>
</dbReference>
<organism evidence="1 2">
    <name type="scientific">Bacillus manliponensis</name>
    <dbReference type="NCBI Taxonomy" id="574376"/>
    <lineage>
        <taxon>Bacteria</taxon>
        <taxon>Bacillati</taxon>
        <taxon>Bacillota</taxon>
        <taxon>Bacilli</taxon>
        <taxon>Bacillales</taxon>
        <taxon>Bacillaceae</taxon>
        <taxon>Bacillus</taxon>
        <taxon>Bacillus cereus group</taxon>
    </lineage>
</organism>
<dbReference type="InterPro" id="IPR056238">
    <property type="entry name" value="YunG-like"/>
</dbReference>
<keyword evidence="2" id="KW-1185">Reference proteome</keyword>
<evidence type="ECO:0000313" key="1">
    <source>
        <dbReference type="EMBL" id="KEK17388.1"/>
    </source>
</evidence>
<name>A0A073K551_9BACI</name>
<dbReference type="Proteomes" id="UP000027822">
    <property type="component" value="Unassembled WGS sequence"/>
</dbReference>
<gene>
    <name evidence="1" type="ORF">BAMA_15300</name>
</gene>
<dbReference type="AlphaFoldDB" id="A0A073K551"/>
<dbReference type="Pfam" id="PF24585">
    <property type="entry name" value="YunG"/>
    <property type="match status" value="1"/>
</dbReference>
<sequence length="120" mass="13603">MVKSEGIATIQEALFHSWSKQSSTKYTLENKAAGQCGVTALVVQDLLGGYIVKTKVDGMWHYYNQVHGKYYDFTRSQFQSPIIYEHVPSNREEAFTDTNASQYNALKTAVFSCFQESETL</sequence>
<reference evidence="1 2" key="1">
    <citation type="submission" date="2014-06" db="EMBL/GenBank/DDBJ databases">
        <title>Draft genome sequence of Bacillus manliponensis JCM 15802 (MCCC 1A00708).</title>
        <authorList>
            <person name="Lai Q."/>
            <person name="Liu Y."/>
            <person name="Shao Z."/>
        </authorList>
    </citation>
    <scope>NUCLEOTIDE SEQUENCE [LARGE SCALE GENOMIC DNA]</scope>
    <source>
        <strain evidence="1 2">JCM 15802</strain>
    </source>
</reference>
<protein>
    <submittedName>
        <fullName evidence="1">Uncharacterized protein</fullName>
    </submittedName>
</protein>
<dbReference type="OrthoDB" id="9792518at2"/>
<dbReference type="STRING" id="574376.BAMA_15300"/>